<dbReference type="Pfam" id="PF04909">
    <property type="entry name" value="Amidohydro_2"/>
    <property type="match status" value="1"/>
</dbReference>
<keyword evidence="4" id="KW-1185">Reference proteome</keyword>
<keyword evidence="1" id="KW-0456">Lyase</keyword>
<gene>
    <name evidence="3" type="ORF">EAS64_26450</name>
</gene>
<evidence type="ECO:0000313" key="3">
    <source>
        <dbReference type="EMBL" id="TVZ02351.1"/>
    </source>
</evidence>
<reference evidence="3 4" key="1">
    <citation type="submission" date="2018-11" db="EMBL/GenBank/DDBJ databases">
        <title>Trebonia kvetii gen.nov., sp.nov., a novel acidophilic actinobacterium, and proposal of the new actinobacterial family Treboniaceae fam. nov.</title>
        <authorList>
            <person name="Rapoport D."/>
            <person name="Sagova-Mareckova M."/>
            <person name="Sedlacek I."/>
            <person name="Provaznik J."/>
            <person name="Kralova S."/>
            <person name="Pavlinic D."/>
            <person name="Benes V."/>
            <person name="Kopecky J."/>
        </authorList>
    </citation>
    <scope>NUCLEOTIDE SEQUENCE [LARGE SCALE GENOMIC DNA]</scope>
    <source>
        <strain evidence="3 4">15Tr583</strain>
    </source>
</reference>
<sequence length="433" mass="47681">MAKEFIVSGDSHVVEPVDLYKTRLPKNMRDQALWEEDTILEDPLVPGGHTQFRTVHTAGYEGWTVSRYRQFPGPTPDGLPSSILRDMDRDGVDATMLFPNLSFFALYTDIHERSIAHARVYNDWLAETYLPYANRIRPAAAIPTTDAADAVKEIERAVRLGLTALILPEIPQPFPYWAPEYEPIWEAAEANGLPIFIHVASGGVDSKAGTSATGSQVKGILTAMTMGTQELSGALLAGRTMGGGSTAAASPMRIIADLVSAGVCERHPNLMFNVIEFNAGWLANYMGSMDKAWRTGTGQDPHWWLGFWDEGVDPHDQKLMGRLFKINDRWPLPLKPSEYVKRNFRVQFADDKIAVLSRHITGVDTIYWGSDYPHAEGTFLGSQAVIEEQFADVPDVDRAKILGGNLAKIVGFDDSKKLAPVTPPPSPVVPPPA</sequence>
<dbReference type="Gene3D" id="3.20.20.140">
    <property type="entry name" value="Metal-dependent hydrolases"/>
    <property type="match status" value="1"/>
</dbReference>
<comment type="caution">
    <text evidence="3">The sequence shown here is derived from an EMBL/GenBank/DDBJ whole genome shotgun (WGS) entry which is preliminary data.</text>
</comment>
<dbReference type="SUPFAM" id="SSF51556">
    <property type="entry name" value="Metallo-dependent hydrolases"/>
    <property type="match status" value="1"/>
</dbReference>
<evidence type="ECO:0000259" key="2">
    <source>
        <dbReference type="Pfam" id="PF04909"/>
    </source>
</evidence>
<keyword evidence="3" id="KW-0378">Hydrolase</keyword>
<dbReference type="RefSeq" id="WP_145857271.1">
    <property type="nucleotide sequence ID" value="NZ_RPFW01000005.1"/>
</dbReference>
<dbReference type="PANTHER" id="PTHR21240">
    <property type="entry name" value="2-AMINO-3-CARBOXYLMUCONATE-6-SEMIALDEHYDE DECARBOXYLASE"/>
    <property type="match status" value="1"/>
</dbReference>
<protein>
    <submittedName>
        <fullName evidence="3">Amidohydrolase</fullName>
    </submittedName>
</protein>
<dbReference type="InterPro" id="IPR006680">
    <property type="entry name" value="Amidohydro-rel"/>
</dbReference>
<feature type="domain" description="Amidohydrolase-related" evidence="2">
    <location>
        <begin position="84"/>
        <end position="412"/>
    </location>
</feature>
<dbReference type="GO" id="GO:0016787">
    <property type="term" value="F:hydrolase activity"/>
    <property type="evidence" value="ECO:0007669"/>
    <property type="project" value="UniProtKB-KW"/>
</dbReference>
<dbReference type="InterPro" id="IPR032465">
    <property type="entry name" value="ACMSD"/>
</dbReference>
<dbReference type="GO" id="GO:0005737">
    <property type="term" value="C:cytoplasm"/>
    <property type="evidence" value="ECO:0007669"/>
    <property type="project" value="TreeGrafter"/>
</dbReference>
<name>A0A6P2BVM2_9ACTN</name>
<proteinExistence type="predicted"/>
<dbReference type="OrthoDB" id="8673349at2"/>
<organism evidence="3 4">
    <name type="scientific">Trebonia kvetii</name>
    <dbReference type="NCBI Taxonomy" id="2480626"/>
    <lineage>
        <taxon>Bacteria</taxon>
        <taxon>Bacillati</taxon>
        <taxon>Actinomycetota</taxon>
        <taxon>Actinomycetes</taxon>
        <taxon>Streptosporangiales</taxon>
        <taxon>Treboniaceae</taxon>
        <taxon>Trebonia</taxon>
    </lineage>
</organism>
<dbReference type="InterPro" id="IPR032466">
    <property type="entry name" value="Metal_Hydrolase"/>
</dbReference>
<evidence type="ECO:0000256" key="1">
    <source>
        <dbReference type="ARBA" id="ARBA00023239"/>
    </source>
</evidence>
<dbReference type="EMBL" id="RPFW01000005">
    <property type="protein sequence ID" value="TVZ02351.1"/>
    <property type="molecule type" value="Genomic_DNA"/>
</dbReference>
<accession>A0A6P2BVM2</accession>
<dbReference type="GO" id="GO:0019748">
    <property type="term" value="P:secondary metabolic process"/>
    <property type="evidence" value="ECO:0007669"/>
    <property type="project" value="TreeGrafter"/>
</dbReference>
<dbReference type="AlphaFoldDB" id="A0A6P2BVM2"/>
<dbReference type="GO" id="GO:0016831">
    <property type="term" value="F:carboxy-lyase activity"/>
    <property type="evidence" value="ECO:0007669"/>
    <property type="project" value="InterPro"/>
</dbReference>
<dbReference type="PANTHER" id="PTHR21240:SF28">
    <property type="entry name" value="ISO-OROTATE DECARBOXYLASE (EUROFUNG)"/>
    <property type="match status" value="1"/>
</dbReference>
<evidence type="ECO:0000313" key="4">
    <source>
        <dbReference type="Proteomes" id="UP000460272"/>
    </source>
</evidence>
<dbReference type="Proteomes" id="UP000460272">
    <property type="component" value="Unassembled WGS sequence"/>
</dbReference>